<protein>
    <submittedName>
        <fullName evidence="1">Uncharacterized protein</fullName>
    </submittedName>
</protein>
<dbReference type="SUPFAM" id="SSF56399">
    <property type="entry name" value="ADP-ribosylation"/>
    <property type="match status" value="1"/>
</dbReference>
<name>A0A9X6XV79_BACCE</name>
<accession>A0A9X6XV79</accession>
<dbReference type="AlphaFoldDB" id="A0A9X6XV79"/>
<proteinExistence type="predicted"/>
<comment type="caution">
    <text evidence="1">The sequence shown here is derived from an EMBL/GenBank/DDBJ whole genome shotgun (WGS) entry which is preliminary data.</text>
</comment>
<dbReference type="RefSeq" id="WP_098007355.1">
    <property type="nucleotide sequence ID" value="NZ_NVMX01000281.1"/>
</dbReference>
<reference evidence="1 2" key="1">
    <citation type="submission" date="2017-09" db="EMBL/GenBank/DDBJ databases">
        <title>Large-scale bioinformatics analysis of Bacillus genomes uncovers conserved roles of natural products in bacterial physiology.</title>
        <authorList>
            <consortium name="Agbiome Team Llc"/>
            <person name="Bleich R.M."/>
            <person name="Grubbs K.J."/>
            <person name="Santa Maria K.C."/>
            <person name="Allen S.E."/>
            <person name="Farag S."/>
            <person name="Shank E.A."/>
            <person name="Bowers A."/>
        </authorList>
    </citation>
    <scope>NUCLEOTIDE SEQUENCE [LARGE SCALE GENOMIC DNA]</scope>
    <source>
        <strain evidence="1 2">AFS092789</strain>
    </source>
</reference>
<evidence type="ECO:0000313" key="1">
    <source>
        <dbReference type="EMBL" id="PDZ94041.1"/>
    </source>
</evidence>
<dbReference type="EMBL" id="NVMX01000281">
    <property type="protein sequence ID" value="PDZ94041.1"/>
    <property type="molecule type" value="Genomic_DNA"/>
</dbReference>
<organism evidence="1 2">
    <name type="scientific">Bacillus cereus</name>
    <dbReference type="NCBI Taxonomy" id="1396"/>
    <lineage>
        <taxon>Bacteria</taxon>
        <taxon>Bacillati</taxon>
        <taxon>Bacillota</taxon>
        <taxon>Bacilli</taxon>
        <taxon>Bacillales</taxon>
        <taxon>Bacillaceae</taxon>
        <taxon>Bacillus</taxon>
        <taxon>Bacillus cereus group</taxon>
    </lineage>
</organism>
<sequence length="128" mass="14932">MINKIATFMMATSPEVDPEKLPEKLYHGTSKEKYISIMKNGLKIHEVYGQTYFAETAEDVAKFVTPPCVVFEVETQKLDLNFLRLSLDHNKAFYGDIDCYAYYKDIKPKYLKAFELYYEEETVNDKTS</sequence>
<dbReference type="Proteomes" id="UP000219922">
    <property type="component" value="Unassembled WGS sequence"/>
</dbReference>
<gene>
    <name evidence="1" type="ORF">CON36_35930</name>
</gene>
<evidence type="ECO:0000313" key="2">
    <source>
        <dbReference type="Proteomes" id="UP000219922"/>
    </source>
</evidence>